<reference evidence="2" key="1">
    <citation type="submission" date="2016-03" db="EMBL/GenBank/DDBJ databases">
        <title>Genome sequence of Rhodococcus kyotonensis KB10.</title>
        <authorList>
            <person name="Jeong H."/>
            <person name="Hong C.E."/>
            <person name="Jo S.H."/>
            <person name="Park J.M."/>
        </authorList>
    </citation>
    <scope>NUCLEOTIDE SEQUENCE [LARGE SCALE GENOMIC DNA]</scope>
    <source>
        <strain evidence="2">KB10</strain>
    </source>
</reference>
<dbReference type="RefSeq" id="WP_068426435.1">
    <property type="nucleotide sequence ID" value="NZ_LVHI01000013.1"/>
</dbReference>
<dbReference type="AlphaFoldDB" id="A0A177YET6"/>
<organism evidence="2 3">
    <name type="scientific">Rhodococcoides kyotonense</name>
    <dbReference type="NCBI Taxonomy" id="398843"/>
    <lineage>
        <taxon>Bacteria</taxon>
        <taxon>Bacillati</taxon>
        <taxon>Actinomycetota</taxon>
        <taxon>Actinomycetes</taxon>
        <taxon>Mycobacteriales</taxon>
        <taxon>Nocardiaceae</taxon>
        <taxon>Rhodococcoides</taxon>
    </lineage>
</organism>
<keyword evidence="3" id="KW-1185">Reference proteome</keyword>
<accession>A0A177YET6</accession>
<keyword evidence="1" id="KW-0812">Transmembrane</keyword>
<evidence type="ECO:0000256" key="1">
    <source>
        <dbReference type="SAM" id="Phobius"/>
    </source>
</evidence>
<keyword evidence="1" id="KW-0472">Membrane</keyword>
<gene>
    <name evidence="2" type="ORF">A3K89_21375</name>
</gene>
<feature type="transmembrane region" description="Helical" evidence="1">
    <location>
        <begin position="21"/>
        <end position="44"/>
    </location>
</feature>
<dbReference type="Proteomes" id="UP000077519">
    <property type="component" value="Unassembled WGS sequence"/>
</dbReference>
<keyword evidence="1" id="KW-1133">Transmembrane helix</keyword>
<feature type="transmembrane region" description="Helical" evidence="1">
    <location>
        <begin position="64"/>
        <end position="87"/>
    </location>
</feature>
<comment type="caution">
    <text evidence="2">The sequence shown here is derived from an EMBL/GenBank/DDBJ whole genome shotgun (WGS) entry which is preliminary data.</text>
</comment>
<proteinExistence type="predicted"/>
<feature type="transmembrane region" description="Helical" evidence="1">
    <location>
        <begin position="107"/>
        <end position="128"/>
    </location>
</feature>
<name>A0A177YET6_9NOCA</name>
<protein>
    <submittedName>
        <fullName evidence="2">Uncharacterized protein</fullName>
    </submittedName>
</protein>
<dbReference type="EMBL" id="LVHI01000013">
    <property type="protein sequence ID" value="OAK54056.1"/>
    <property type="molecule type" value="Genomic_DNA"/>
</dbReference>
<evidence type="ECO:0000313" key="2">
    <source>
        <dbReference type="EMBL" id="OAK54056.1"/>
    </source>
</evidence>
<evidence type="ECO:0000313" key="3">
    <source>
        <dbReference type="Proteomes" id="UP000077519"/>
    </source>
</evidence>
<sequence>MSTAPTRTSHHLTSHDRHRALTALALTSVIVWTVWAVPVARLILESMITTIEDSGRAAATRDVLAHGWWAVIVVTAAMTIGSVVAVADASARAQNWTVTALRKAIHLAATALVMWAIWTVSVVAAAGVPTVG</sequence>